<dbReference type="Proteomes" id="UP001217089">
    <property type="component" value="Unassembled WGS sequence"/>
</dbReference>
<dbReference type="Gene3D" id="3.40.720.10">
    <property type="entry name" value="Alkaline Phosphatase, subunit A"/>
    <property type="match status" value="1"/>
</dbReference>
<organism evidence="1 2">
    <name type="scientific">Tegillarca granosa</name>
    <name type="common">Malaysian cockle</name>
    <name type="synonym">Anadara granosa</name>
    <dbReference type="NCBI Taxonomy" id="220873"/>
    <lineage>
        <taxon>Eukaryota</taxon>
        <taxon>Metazoa</taxon>
        <taxon>Spiralia</taxon>
        <taxon>Lophotrochozoa</taxon>
        <taxon>Mollusca</taxon>
        <taxon>Bivalvia</taxon>
        <taxon>Autobranchia</taxon>
        <taxon>Pteriomorphia</taxon>
        <taxon>Arcoida</taxon>
        <taxon>Arcoidea</taxon>
        <taxon>Arcidae</taxon>
        <taxon>Tegillarca</taxon>
    </lineage>
</organism>
<keyword evidence="2" id="KW-1185">Reference proteome</keyword>
<proteinExistence type="predicted"/>
<dbReference type="PANTHER" id="PTHR10151:SF120">
    <property type="entry name" value="BIS(5'-ADENOSYL)-TRIPHOSPHATASE"/>
    <property type="match status" value="1"/>
</dbReference>
<comment type="caution">
    <text evidence="1">The sequence shown here is derived from an EMBL/GenBank/DDBJ whole genome shotgun (WGS) entry which is preliminary data.</text>
</comment>
<gene>
    <name evidence="1" type="ORF">KUTeg_007746</name>
</gene>
<dbReference type="SUPFAM" id="SSF53649">
    <property type="entry name" value="Alkaline phosphatase-like"/>
    <property type="match status" value="1"/>
</dbReference>
<name>A0ABQ9FHF1_TEGGR</name>
<dbReference type="InterPro" id="IPR017850">
    <property type="entry name" value="Alkaline_phosphatase_core_sf"/>
</dbReference>
<accession>A0ABQ9FHF1</accession>
<dbReference type="EMBL" id="JARBDR010000337">
    <property type="protein sequence ID" value="KAJ8315596.1"/>
    <property type="molecule type" value="Genomic_DNA"/>
</dbReference>
<dbReference type="InterPro" id="IPR002591">
    <property type="entry name" value="Phosphodiest/P_Trfase"/>
</dbReference>
<evidence type="ECO:0000313" key="2">
    <source>
        <dbReference type="Proteomes" id="UP001217089"/>
    </source>
</evidence>
<reference evidence="1 2" key="1">
    <citation type="submission" date="2022-12" db="EMBL/GenBank/DDBJ databases">
        <title>Chromosome-level genome of Tegillarca granosa.</title>
        <authorList>
            <person name="Kim J."/>
        </authorList>
    </citation>
    <scope>NUCLEOTIDE SEQUENCE [LARGE SCALE GENOMIC DNA]</scope>
    <source>
        <strain evidence="1">Teg-2019</strain>
        <tissue evidence="1">Adductor muscle</tissue>
    </source>
</reference>
<dbReference type="PANTHER" id="PTHR10151">
    <property type="entry name" value="ECTONUCLEOTIDE PYROPHOSPHATASE/PHOSPHODIESTERASE"/>
    <property type="match status" value="1"/>
</dbReference>
<dbReference type="Pfam" id="PF01663">
    <property type="entry name" value="Phosphodiest"/>
    <property type="match status" value="1"/>
</dbReference>
<evidence type="ECO:0000313" key="1">
    <source>
        <dbReference type="EMBL" id="KAJ8315596.1"/>
    </source>
</evidence>
<sequence length="151" mass="17457">MGVKVLLAFKLHVTRHGKEQVIYDKLQKIHHAKVYYKKDIPERYHYKNNRRIMPILVVPEEGYSLQTNGSYVPDGNHGYDNSLPDMHPFFLAMGPAFKQGYSVDSFEMVDIYPMLCHILNLKPAPNNGSLEKVHELLKEKLPDNSTFLICK</sequence>
<protein>
    <submittedName>
        <fullName evidence="1">Uncharacterized protein</fullName>
    </submittedName>
</protein>